<proteinExistence type="predicted"/>
<reference evidence="1" key="1">
    <citation type="journal article" date="2020" name="Stud. Mycol.">
        <title>101 Dothideomycetes genomes: a test case for predicting lifestyles and emergence of pathogens.</title>
        <authorList>
            <person name="Haridas S."/>
            <person name="Albert R."/>
            <person name="Binder M."/>
            <person name="Bloem J."/>
            <person name="Labutti K."/>
            <person name="Salamov A."/>
            <person name="Andreopoulos B."/>
            <person name="Baker S."/>
            <person name="Barry K."/>
            <person name="Bills G."/>
            <person name="Bluhm B."/>
            <person name="Cannon C."/>
            <person name="Castanera R."/>
            <person name="Culley D."/>
            <person name="Daum C."/>
            <person name="Ezra D."/>
            <person name="Gonzalez J."/>
            <person name="Henrissat B."/>
            <person name="Kuo A."/>
            <person name="Liang C."/>
            <person name="Lipzen A."/>
            <person name="Lutzoni F."/>
            <person name="Magnuson J."/>
            <person name="Mondo S."/>
            <person name="Nolan M."/>
            <person name="Ohm R."/>
            <person name="Pangilinan J."/>
            <person name="Park H.-J."/>
            <person name="Ramirez L."/>
            <person name="Alfaro M."/>
            <person name="Sun H."/>
            <person name="Tritt A."/>
            <person name="Yoshinaga Y."/>
            <person name="Zwiers L.-H."/>
            <person name="Turgeon B."/>
            <person name="Goodwin S."/>
            <person name="Spatafora J."/>
            <person name="Crous P."/>
            <person name="Grigoriev I."/>
        </authorList>
    </citation>
    <scope>NUCLEOTIDE SEQUENCE</scope>
    <source>
        <strain evidence="1">CBS 133067</strain>
    </source>
</reference>
<sequence>MDIKEKEVDHSFVDVRSLNSDATTLYSEVSEVGNFKRGRTLIINAHGVGLIRLPCPSKELEIAITDTDENVVYMSTRAKVSSGDAILSDSNGNLVATKYFFGPGRDPVMHLMPPSKGEVGIDGERTHPVRVSWGRNKDEEQVDEPEPSFYNAEREAVRVALRE</sequence>
<organism evidence="1 2">
    <name type="scientific">Rhizodiscina lignyota</name>
    <dbReference type="NCBI Taxonomy" id="1504668"/>
    <lineage>
        <taxon>Eukaryota</taxon>
        <taxon>Fungi</taxon>
        <taxon>Dikarya</taxon>
        <taxon>Ascomycota</taxon>
        <taxon>Pezizomycotina</taxon>
        <taxon>Dothideomycetes</taxon>
        <taxon>Pleosporomycetidae</taxon>
        <taxon>Aulographales</taxon>
        <taxon>Rhizodiscinaceae</taxon>
        <taxon>Rhizodiscina</taxon>
    </lineage>
</organism>
<evidence type="ECO:0000313" key="2">
    <source>
        <dbReference type="Proteomes" id="UP000799772"/>
    </source>
</evidence>
<dbReference type="Proteomes" id="UP000799772">
    <property type="component" value="Unassembled WGS sequence"/>
</dbReference>
<comment type="caution">
    <text evidence="1">The sequence shown here is derived from an EMBL/GenBank/DDBJ whole genome shotgun (WGS) entry which is preliminary data.</text>
</comment>
<name>A0A9P4MGN2_9PEZI</name>
<gene>
    <name evidence="1" type="ORF">NA57DRAFT_70870</name>
</gene>
<protein>
    <submittedName>
        <fullName evidence="1">Uncharacterized protein</fullName>
    </submittedName>
</protein>
<keyword evidence="2" id="KW-1185">Reference proteome</keyword>
<dbReference type="AlphaFoldDB" id="A0A9P4MGN2"/>
<evidence type="ECO:0000313" key="1">
    <source>
        <dbReference type="EMBL" id="KAF2104664.1"/>
    </source>
</evidence>
<dbReference type="EMBL" id="ML978121">
    <property type="protein sequence ID" value="KAF2104664.1"/>
    <property type="molecule type" value="Genomic_DNA"/>
</dbReference>
<accession>A0A9P4MGN2</accession>
<dbReference type="OrthoDB" id="5325862at2759"/>